<keyword evidence="3" id="KW-1185">Reference proteome</keyword>
<accession>A0A314KVC5</accession>
<reference evidence="2" key="1">
    <citation type="submission" date="2016-11" db="EMBL/GenBank/DDBJ databases">
        <title>The genome of Nicotiana attenuata.</title>
        <authorList>
            <person name="Xu S."/>
            <person name="Brockmoeller T."/>
            <person name="Gaquerel E."/>
            <person name="Navarro A."/>
            <person name="Kuhl H."/>
            <person name="Gase K."/>
            <person name="Ling Z."/>
            <person name="Zhou W."/>
            <person name="Kreitzer C."/>
            <person name="Stanke M."/>
            <person name="Tang H."/>
            <person name="Lyons E."/>
            <person name="Pandey P."/>
            <person name="Pandey S.P."/>
            <person name="Timmermann B."/>
            <person name="Baldwin I.T."/>
        </authorList>
    </citation>
    <scope>NUCLEOTIDE SEQUENCE [LARGE SCALE GENOMIC DNA]</scope>
    <source>
        <strain evidence="2">UT</strain>
    </source>
</reference>
<dbReference type="Proteomes" id="UP000187609">
    <property type="component" value="Unassembled WGS sequence"/>
</dbReference>
<sequence>MSLKKSPGVIDADLKRAADVPAATTLARLHMDVNTPLQTNTKDGRGMEAAGDRAAVEPADKSVVAVLGLDKAGEEPVAAIMKATGARTGQSRTKHEKNLITK</sequence>
<dbReference type="EMBL" id="MJEQ01000905">
    <property type="protein sequence ID" value="OIT33310.1"/>
    <property type="molecule type" value="Genomic_DNA"/>
</dbReference>
<protein>
    <submittedName>
        <fullName evidence="2">Uncharacterized protein</fullName>
    </submittedName>
</protein>
<dbReference type="AlphaFoldDB" id="A0A314KVC5"/>
<organism evidence="2 3">
    <name type="scientific">Nicotiana attenuata</name>
    <name type="common">Coyote tobacco</name>
    <dbReference type="NCBI Taxonomy" id="49451"/>
    <lineage>
        <taxon>Eukaryota</taxon>
        <taxon>Viridiplantae</taxon>
        <taxon>Streptophyta</taxon>
        <taxon>Embryophyta</taxon>
        <taxon>Tracheophyta</taxon>
        <taxon>Spermatophyta</taxon>
        <taxon>Magnoliopsida</taxon>
        <taxon>eudicotyledons</taxon>
        <taxon>Gunneridae</taxon>
        <taxon>Pentapetalae</taxon>
        <taxon>asterids</taxon>
        <taxon>lamiids</taxon>
        <taxon>Solanales</taxon>
        <taxon>Solanaceae</taxon>
        <taxon>Nicotianoideae</taxon>
        <taxon>Nicotianeae</taxon>
        <taxon>Nicotiana</taxon>
    </lineage>
</organism>
<comment type="caution">
    <text evidence="2">The sequence shown here is derived from an EMBL/GenBank/DDBJ whole genome shotgun (WGS) entry which is preliminary data.</text>
</comment>
<dbReference type="Gramene" id="OIT33310">
    <property type="protein sequence ID" value="OIT33310"/>
    <property type="gene ID" value="A4A49_09720"/>
</dbReference>
<name>A0A314KVC5_NICAT</name>
<evidence type="ECO:0000256" key="1">
    <source>
        <dbReference type="SAM" id="MobiDB-lite"/>
    </source>
</evidence>
<feature type="region of interest" description="Disordered" evidence="1">
    <location>
        <begin position="83"/>
        <end position="102"/>
    </location>
</feature>
<evidence type="ECO:0000313" key="2">
    <source>
        <dbReference type="EMBL" id="OIT33310.1"/>
    </source>
</evidence>
<gene>
    <name evidence="2" type="ORF">A4A49_09720</name>
</gene>
<evidence type="ECO:0000313" key="3">
    <source>
        <dbReference type="Proteomes" id="UP000187609"/>
    </source>
</evidence>
<proteinExistence type="predicted"/>